<dbReference type="PANTHER" id="PTHR11988">
    <property type="entry name" value="THYROTROPH EMBRYONIC FACTOR RELATED"/>
    <property type="match status" value="1"/>
</dbReference>
<dbReference type="AlphaFoldDB" id="A0A5E4CIK3"/>
<reference evidence="8" key="2">
    <citation type="submission" date="2020-08" db="EMBL/GenBank/DDBJ databases">
        <authorList>
            <person name="Shumante A."/>
            <person name="Zimin A.V."/>
            <person name="Puiu D."/>
            <person name="Salzberg S.L."/>
        </authorList>
    </citation>
    <scope>NUCLEOTIDE SEQUENCE</scope>
    <source>
        <strain evidence="8">WC2-LM</strain>
        <tissue evidence="8">Liver</tissue>
    </source>
</reference>
<accession>A0A5E4CIK3</accession>
<evidence type="ECO:0000256" key="3">
    <source>
        <dbReference type="ARBA" id="ARBA00023108"/>
    </source>
</evidence>
<evidence type="ECO:0000256" key="2">
    <source>
        <dbReference type="ARBA" id="ARBA00023015"/>
    </source>
</evidence>
<dbReference type="PANTHER" id="PTHR11988:SF28">
    <property type="entry name" value="HEPATIC LEUKEMIA FACTOR"/>
    <property type="match status" value="1"/>
</dbReference>
<dbReference type="GO" id="GO:0048511">
    <property type="term" value="P:rhythmic process"/>
    <property type="evidence" value="ECO:0007669"/>
    <property type="project" value="UniProtKB-KW"/>
</dbReference>
<evidence type="ECO:0000313" key="8">
    <source>
        <dbReference type="EMBL" id="KAF7471454.1"/>
    </source>
</evidence>
<keyword evidence="6" id="KW-0539">Nucleus</keyword>
<feature type="region of interest" description="Disordered" evidence="7">
    <location>
        <begin position="37"/>
        <end position="64"/>
    </location>
</feature>
<organism evidence="9 10">
    <name type="scientific">Marmota monax</name>
    <name type="common">Woodchuck</name>
    <dbReference type="NCBI Taxonomy" id="9995"/>
    <lineage>
        <taxon>Eukaryota</taxon>
        <taxon>Metazoa</taxon>
        <taxon>Chordata</taxon>
        <taxon>Craniata</taxon>
        <taxon>Vertebrata</taxon>
        <taxon>Euteleostomi</taxon>
        <taxon>Mammalia</taxon>
        <taxon>Eutheria</taxon>
        <taxon>Euarchontoglires</taxon>
        <taxon>Glires</taxon>
        <taxon>Rodentia</taxon>
        <taxon>Sciuromorpha</taxon>
        <taxon>Sciuridae</taxon>
        <taxon>Xerinae</taxon>
        <taxon>Marmotini</taxon>
        <taxon>Marmota</taxon>
    </lineage>
</organism>
<evidence type="ECO:0000256" key="4">
    <source>
        <dbReference type="ARBA" id="ARBA00023125"/>
    </source>
</evidence>
<evidence type="ECO:0000313" key="10">
    <source>
        <dbReference type="Proteomes" id="UP000335636"/>
    </source>
</evidence>
<dbReference type="EMBL" id="CABDUW010001449">
    <property type="protein sequence ID" value="VTJ81683.1"/>
    <property type="molecule type" value="Genomic_DNA"/>
</dbReference>
<sequence length="182" mass="20045">MEKMSRQLPLNPTFIPPPYGVLRSLLENPLKLPLHHEDAFSKDKDKEKKLDDESNSPTVPQSAFLGPTLWDKTLPYDGDTFQLEYMDLEEFLSENGIPPSPSQHDHSPHPPGLQPASSAAQSVMDLSSRASAPIHPGIPSPNCMQSPIRPESICIKAHKAAKSAVNDVEILHKNTTKIPEEG</sequence>
<protein>
    <recommendedName>
        <fullName evidence="11">Hepatic leukemia factor</fullName>
    </recommendedName>
</protein>
<dbReference type="InterPro" id="IPR040223">
    <property type="entry name" value="PAR_bZIP"/>
</dbReference>
<keyword evidence="2" id="KW-0805">Transcription regulation</keyword>
<dbReference type="GO" id="GO:0005634">
    <property type="term" value="C:nucleus"/>
    <property type="evidence" value="ECO:0007669"/>
    <property type="project" value="UniProtKB-SubCell"/>
</dbReference>
<dbReference type="Proteomes" id="UP000662637">
    <property type="component" value="Unassembled WGS sequence"/>
</dbReference>
<reference evidence="9 10" key="1">
    <citation type="submission" date="2019-04" db="EMBL/GenBank/DDBJ databases">
        <authorList>
            <person name="Alioto T."/>
            <person name="Alioto T."/>
        </authorList>
    </citation>
    <scope>NUCLEOTIDE SEQUENCE [LARGE SCALE GENOMIC DNA]</scope>
</reference>
<dbReference type="EMBL" id="WJEC01006809">
    <property type="protein sequence ID" value="KAF7471454.1"/>
    <property type="molecule type" value="Genomic_DNA"/>
</dbReference>
<evidence type="ECO:0000256" key="1">
    <source>
        <dbReference type="ARBA" id="ARBA00004123"/>
    </source>
</evidence>
<evidence type="ECO:0008006" key="11">
    <source>
        <dbReference type="Google" id="ProtNLM"/>
    </source>
</evidence>
<name>A0A5E4CIK3_MARMO</name>
<comment type="subcellular location">
    <subcellularLocation>
        <location evidence="1">Nucleus</location>
    </subcellularLocation>
</comment>
<feature type="compositionally biased region" description="Polar residues" evidence="7">
    <location>
        <begin position="115"/>
        <end position="130"/>
    </location>
</feature>
<dbReference type="GO" id="GO:0000978">
    <property type="term" value="F:RNA polymerase II cis-regulatory region sequence-specific DNA binding"/>
    <property type="evidence" value="ECO:0007669"/>
    <property type="project" value="TreeGrafter"/>
</dbReference>
<evidence type="ECO:0000256" key="7">
    <source>
        <dbReference type="SAM" id="MobiDB-lite"/>
    </source>
</evidence>
<proteinExistence type="predicted"/>
<feature type="region of interest" description="Disordered" evidence="7">
    <location>
        <begin position="92"/>
        <end position="147"/>
    </location>
</feature>
<evidence type="ECO:0000256" key="5">
    <source>
        <dbReference type="ARBA" id="ARBA00023163"/>
    </source>
</evidence>
<dbReference type="GO" id="GO:0000981">
    <property type="term" value="F:DNA-binding transcription factor activity, RNA polymerase II-specific"/>
    <property type="evidence" value="ECO:0007669"/>
    <property type="project" value="TreeGrafter"/>
</dbReference>
<feature type="compositionally biased region" description="Basic and acidic residues" evidence="7">
    <location>
        <begin position="37"/>
        <end position="52"/>
    </location>
</feature>
<keyword evidence="5" id="KW-0804">Transcription</keyword>
<gene>
    <name evidence="8" type="ORF">GHT09_017428</name>
    <name evidence="9" type="ORF">MONAX_5E027612</name>
</gene>
<evidence type="ECO:0000256" key="6">
    <source>
        <dbReference type="ARBA" id="ARBA00023242"/>
    </source>
</evidence>
<keyword evidence="3" id="KW-0090">Biological rhythms</keyword>
<dbReference type="Proteomes" id="UP000335636">
    <property type="component" value="Unassembled WGS sequence"/>
</dbReference>
<keyword evidence="4" id="KW-0238">DNA-binding</keyword>
<keyword evidence="10" id="KW-1185">Reference proteome</keyword>
<evidence type="ECO:0000313" key="9">
    <source>
        <dbReference type="EMBL" id="VTJ81683.1"/>
    </source>
</evidence>